<reference evidence="3" key="1">
    <citation type="submission" date="2020-05" db="EMBL/GenBank/DDBJ databases">
        <authorList>
            <person name="Chiriac C."/>
            <person name="Salcher M."/>
            <person name="Ghai R."/>
            <person name="Kavagutti S V."/>
        </authorList>
    </citation>
    <scope>NUCLEOTIDE SEQUENCE</scope>
</reference>
<dbReference type="InterPro" id="IPR002347">
    <property type="entry name" value="SDR_fam"/>
</dbReference>
<protein>
    <submittedName>
        <fullName evidence="3">Unannotated protein</fullName>
    </submittedName>
</protein>
<accession>A0A6J7KXS7</accession>
<dbReference type="Gene3D" id="3.40.50.720">
    <property type="entry name" value="NAD(P)-binding Rossmann-like Domain"/>
    <property type="match status" value="1"/>
</dbReference>
<dbReference type="PRINTS" id="PR00081">
    <property type="entry name" value="GDHRDH"/>
</dbReference>
<sequence length="270" mass="28317">MPNNGQETVLVGSRGPRLSGQVVLVTGAGQGIGQSIALRAAEEGAHVICVDIREETARATAASIGHTSTSLQADVADEQSVAALFTEVRRMGPLDHLCNVAGVAGPQGAVVDVRPDEWDETVRVNLRGPYLMSRAAVPLLIETGGSIVNIASALGHIGWRREAAYGPTKAALIQFTKSLALDYAPRIRANSISPGAVHTPMIQAVLDETGADPDTYGAIHPLTRKLIPPRAIADACIFLLSRDATFITGADLPVDCGMLATGRTTQELTQ</sequence>
<dbReference type="FunFam" id="3.40.50.720:FF:000084">
    <property type="entry name" value="Short-chain dehydrogenase reductase"/>
    <property type="match status" value="1"/>
</dbReference>
<dbReference type="PANTHER" id="PTHR42760">
    <property type="entry name" value="SHORT-CHAIN DEHYDROGENASES/REDUCTASES FAMILY MEMBER"/>
    <property type="match status" value="1"/>
</dbReference>
<dbReference type="CDD" id="cd05233">
    <property type="entry name" value="SDR_c"/>
    <property type="match status" value="1"/>
</dbReference>
<dbReference type="EMBL" id="CAFBNE010000078">
    <property type="protein sequence ID" value="CAB4961248.1"/>
    <property type="molecule type" value="Genomic_DNA"/>
</dbReference>
<gene>
    <name evidence="3" type="ORF">UFOPK3772_02217</name>
</gene>
<evidence type="ECO:0000256" key="1">
    <source>
        <dbReference type="ARBA" id="ARBA00006484"/>
    </source>
</evidence>
<organism evidence="3">
    <name type="scientific">freshwater metagenome</name>
    <dbReference type="NCBI Taxonomy" id="449393"/>
    <lineage>
        <taxon>unclassified sequences</taxon>
        <taxon>metagenomes</taxon>
        <taxon>ecological metagenomes</taxon>
    </lineage>
</organism>
<dbReference type="SUPFAM" id="SSF51735">
    <property type="entry name" value="NAD(P)-binding Rossmann-fold domains"/>
    <property type="match status" value="1"/>
</dbReference>
<dbReference type="InterPro" id="IPR036291">
    <property type="entry name" value="NAD(P)-bd_dom_sf"/>
</dbReference>
<dbReference type="PRINTS" id="PR00080">
    <property type="entry name" value="SDRFAMILY"/>
</dbReference>
<dbReference type="AlphaFoldDB" id="A0A6J7KXS7"/>
<evidence type="ECO:0000256" key="2">
    <source>
        <dbReference type="ARBA" id="ARBA00023002"/>
    </source>
</evidence>
<proteinExistence type="inferred from homology"/>
<dbReference type="GO" id="GO:0016616">
    <property type="term" value="F:oxidoreductase activity, acting on the CH-OH group of donors, NAD or NADP as acceptor"/>
    <property type="evidence" value="ECO:0007669"/>
    <property type="project" value="TreeGrafter"/>
</dbReference>
<dbReference type="Pfam" id="PF13561">
    <property type="entry name" value="adh_short_C2"/>
    <property type="match status" value="1"/>
</dbReference>
<keyword evidence="2" id="KW-0560">Oxidoreductase</keyword>
<name>A0A6J7KXS7_9ZZZZ</name>
<dbReference type="PANTHER" id="PTHR42760:SF115">
    <property type="entry name" value="3-OXOACYL-[ACYL-CARRIER-PROTEIN] REDUCTASE FABG"/>
    <property type="match status" value="1"/>
</dbReference>
<comment type="similarity">
    <text evidence="1">Belongs to the short-chain dehydrogenases/reductases (SDR) family.</text>
</comment>
<evidence type="ECO:0000313" key="3">
    <source>
        <dbReference type="EMBL" id="CAB4961248.1"/>
    </source>
</evidence>